<reference evidence="1 2" key="1">
    <citation type="journal article" date="2016" name="Nat. Commun.">
        <title>Thousands of microbial genomes shed light on interconnected biogeochemical processes in an aquifer system.</title>
        <authorList>
            <person name="Anantharaman K."/>
            <person name="Brown C.T."/>
            <person name="Hug L.A."/>
            <person name="Sharon I."/>
            <person name="Castelle C.J."/>
            <person name="Probst A.J."/>
            <person name="Thomas B.C."/>
            <person name="Singh A."/>
            <person name="Wilkins M.J."/>
            <person name="Karaoz U."/>
            <person name="Brodie E.L."/>
            <person name="Williams K.H."/>
            <person name="Hubbard S.S."/>
            <person name="Banfield J.F."/>
        </authorList>
    </citation>
    <scope>NUCLEOTIDE SEQUENCE [LARGE SCALE GENOMIC DNA]</scope>
</reference>
<gene>
    <name evidence="1" type="ORF">A2828_03975</name>
</gene>
<dbReference type="Proteomes" id="UP000178869">
    <property type="component" value="Unassembled WGS sequence"/>
</dbReference>
<proteinExistence type="predicted"/>
<evidence type="ECO:0000313" key="1">
    <source>
        <dbReference type="EMBL" id="OHA47097.1"/>
    </source>
</evidence>
<evidence type="ECO:0000313" key="2">
    <source>
        <dbReference type="Proteomes" id="UP000178869"/>
    </source>
</evidence>
<comment type="caution">
    <text evidence="1">The sequence shown here is derived from an EMBL/GenBank/DDBJ whole genome shotgun (WGS) entry which is preliminary data.</text>
</comment>
<name>A0A1G2PFM6_9BACT</name>
<organism evidence="1 2">
    <name type="scientific">Candidatus Terrybacteria bacterium RIFCSPHIGHO2_01_FULL_43_35</name>
    <dbReference type="NCBI Taxonomy" id="1802361"/>
    <lineage>
        <taxon>Bacteria</taxon>
        <taxon>Candidatus Terryibacteriota</taxon>
    </lineage>
</organism>
<sequence>MRDIAKIRSLKTSKMDVEMSKPIEAIPEVLFLSTGEFGIITTSSEELFVRLFLVPVSPPFEVNKLITLAADQDEKDDYEAVVRAEYIEQNDSDMRYVLLDIKIDGKSTTYLLPKTDLIDVLADNEDSDFVFDRVHTGFRWNSDQKQFE</sequence>
<dbReference type="EMBL" id="MHSR01000008">
    <property type="protein sequence ID" value="OHA47097.1"/>
    <property type="molecule type" value="Genomic_DNA"/>
</dbReference>
<protein>
    <submittedName>
        <fullName evidence="1">Uncharacterized protein</fullName>
    </submittedName>
</protein>
<accession>A0A1G2PFM6</accession>
<dbReference type="AlphaFoldDB" id="A0A1G2PFM6"/>